<organism evidence="2 3">
    <name type="scientific">Halobacillus naozhouensis</name>
    <dbReference type="NCBI Taxonomy" id="554880"/>
    <lineage>
        <taxon>Bacteria</taxon>
        <taxon>Bacillati</taxon>
        <taxon>Bacillota</taxon>
        <taxon>Bacilli</taxon>
        <taxon>Bacillales</taxon>
        <taxon>Bacillaceae</taxon>
        <taxon>Halobacillus</taxon>
    </lineage>
</organism>
<evidence type="ECO:0000256" key="1">
    <source>
        <dbReference type="SAM" id="MobiDB-lite"/>
    </source>
</evidence>
<evidence type="ECO:0000313" key="2">
    <source>
        <dbReference type="EMBL" id="WFT75174.1"/>
    </source>
</evidence>
<evidence type="ECO:0000313" key="3">
    <source>
        <dbReference type="Proteomes" id="UP001221597"/>
    </source>
</evidence>
<proteinExistence type="predicted"/>
<reference evidence="2 3" key="1">
    <citation type="submission" date="2023-04" db="EMBL/GenBank/DDBJ databases">
        <title>Genome sequence of Halobacillus naozhouensis KACC 21980.</title>
        <authorList>
            <person name="Kim S."/>
            <person name="Heo J."/>
            <person name="Kwon S.-W."/>
        </authorList>
    </citation>
    <scope>NUCLEOTIDE SEQUENCE [LARGE SCALE GENOMIC DNA]</scope>
    <source>
        <strain evidence="2 3">KCTC 13234</strain>
    </source>
</reference>
<keyword evidence="3" id="KW-1185">Reference proteome</keyword>
<feature type="compositionally biased region" description="Basic and acidic residues" evidence="1">
    <location>
        <begin position="1"/>
        <end position="13"/>
    </location>
</feature>
<feature type="compositionally biased region" description="Basic and acidic residues" evidence="1">
    <location>
        <begin position="25"/>
        <end position="37"/>
    </location>
</feature>
<feature type="region of interest" description="Disordered" evidence="1">
    <location>
        <begin position="1"/>
        <end position="58"/>
    </location>
</feature>
<dbReference type="EMBL" id="CP121671">
    <property type="protein sequence ID" value="WFT75174.1"/>
    <property type="molecule type" value="Genomic_DNA"/>
</dbReference>
<evidence type="ECO:0008006" key="4">
    <source>
        <dbReference type="Google" id="ProtNLM"/>
    </source>
</evidence>
<protein>
    <recommendedName>
        <fullName evidence="4">DUF4025 domain-containing protein</fullName>
    </recommendedName>
</protein>
<sequence>MSDKKRKEKEHVTNELANSFRKRAKLNDAFDHKHEEKDIENEQESDAMYEHYSEDDTK</sequence>
<feature type="compositionally biased region" description="Acidic residues" evidence="1">
    <location>
        <begin position="38"/>
        <end position="47"/>
    </location>
</feature>
<feature type="compositionally biased region" description="Basic and acidic residues" evidence="1">
    <location>
        <begin position="48"/>
        <end position="58"/>
    </location>
</feature>
<gene>
    <name evidence="2" type="ORF">P9989_01835</name>
</gene>
<dbReference type="Proteomes" id="UP001221597">
    <property type="component" value="Chromosome"/>
</dbReference>
<dbReference type="RefSeq" id="WP_283077143.1">
    <property type="nucleotide sequence ID" value="NZ_CP121671.1"/>
</dbReference>
<name>A0ABY8J174_9BACI</name>
<accession>A0ABY8J174</accession>